<dbReference type="CDD" id="cd00412">
    <property type="entry name" value="pyrophosphatase"/>
    <property type="match status" value="1"/>
</dbReference>
<dbReference type="EMBL" id="JADAQX010000530">
    <property type="protein sequence ID" value="KAF8819973.1"/>
    <property type="molecule type" value="Genomic_DNA"/>
</dbReference>
<keyword evidence="8" id="KW-1185">Reference proteome</keyword>
<proteinExistence type="inferred from homology"/>
<evidence type="ECO:0000256" key="2">
    <source>
        <dbReference type="ARBA" id="ARBA00006220"/>
    </source>
</evidence>
<accession>A0ABQ7J7K9</accession>
<organism evidence="7 8">
    <name type="scientific">Cardiosporidium cionae</name>
    <dbReference type="NCBI Taxonomy" id="476202"/>
    <lineage>
        <taxon>Eukaryota</taxon>
        <taxon>Sar</taxon>
        <taxon>Alveolata</taxon>
        <taxon>Apicomplexa</taxon>
        <taxon>Aconoidasida</taxon>
        <taxon>Nephromycida</taxon>
        <taxon>Cardiosporidium</taxon>
    </lineage>
</organism>
<comment type="caution">
    <text evidence="7">The sequence shown here is derived from an EMBL/GenBank/DDBJ whole genome shotgun (WGS) entry which is preliminary data.</text>
</comment>
<comment type="similarity">
    <text evidence="2">Belongs to the PPase family.</text>
</comment>
<evidence type="ECO:0000313" key="7">
    <source>
        <dbReference type="EMBL" id="KAF8819973.1"/>
    </source>
</evidence>
<dbReference type="InterPro" id="IPR036649">
    <property type="entry name" value="Pyrophosphatase_sf"/>
</dbReference>
<evidence type="ECO:0000256" key="1">
    <source>
        <dbReference type="ARBA" id="ARBA00001946"/>
    </source>
</evidence>
<comment type="cofactor">
    <cofactor evidence="1">
        <name>Mg(2+)</name>
        <dbReference type="ChEBI" id="CHEBI:18420"/>
    </cofactor>
</comment>
<dbReference type="PROSITE" id="PS00387">
    <property type="entry name" value="PPASE"/>
    <property type="match status" value="1"/>
</dbReference>
<dbReference type="Pfam" id="PF00719">
    <property type="entry name" value="Pyrophosphatase"/>
    <property type="match status" value="1"/>
</dbReference>
<evidence type="ECO:0000256" key="4">
    <source>
        <dbReference type="ARBA" id="ARBA00022723"/>
    </source>
</evidence>
<dbReference type="InterPro" id="IPR008162">
    <property type="entry name" value="Pyrophosphatase"/>
</dbReference>
<name>A0ABQ7J7K9_9APIC</name>
<keyword evidence="4" id="KW-0479">Metal-binding</keyword>
<keyword evidence="6" id="KW-0460">Magnesium</keyword>
<dbReference type="EC" id="3.6.1.1" evidence="3"/>
<gene>
    <name evidence="7" type="ORF">IE077_000600</name>
</gene>
<dbReference type="PANTHER" id="PTHR10286">
    <property type="entry name" value="INORGANIC PYROPHOSPHATASE"/>
    <property type="match status" value="1"/>
</dbReference>
<evidence type="ECO:0000256" key="3">
    <source>
        <dbReference type="ARBA" id="ARBA00012146"/>
    </source>
</evidence>
<sequence length="311" mass="35821">MATVFASVSVRGLASQKWNARGRFLKFQYLLEPQWVHKNADLSSFRCFLPKYISCSPRYTPFNQGIANTENFQLFFQDAKSKTISPWHEIPLRAENGLFHMVVEVPKFATAKMEIAKAIEYNPIQQDKKHGKLRHYPGPIYWNYGALPQTWEDPSLAGDESVHESFGDNDPLDIIEIGAEALPLGCVIPVKILGAFSLIDQGELDWKILALQQDDPKFDEIDNLDDIEISYPGTISGIREWFRWYKTPDGKGVNMFGHSEQPIDRVAALKVIEKAHESYQSLINGYCMQQHDEIWRPQLFDQRTQHRDYIK</sequence>
<dbReference type="Proteomes" id="UP000823046">
    <property type="component" value="Unassembled WGS sequence"/>
</dbReference>
<dbReference type="SUPFAM" id="SSF50324">
    <property type="entry name" value="Inorganic pyrophosphatase"/>
    <property type="match status" value="1"/>
</dbReference>
<keyword evidence="5" id="KW-0378">Hydrolase</keyword>
<evidence type="ECO:0000313" key="8">
    <source>
        <dbReference type="Proteomes" id="UP000823046"/>
    </source>
</evidence>
<dbReference type="Gene3D" id="3.90.80.10">
    <property type="entry name" value="Inorganic pyrophosphatase"/>
    <property type="match status" value="1"/>
</dbReference>
<evidence type="ECO:0000256" key="5">
    <source>
        <dbReference type="ARBA" id="ARBA00022801"/>
    </source>
</evidence>
<protein>
    <recommendedName>
        <fullName evidence="3">inorganic diphosphatase</fullName>
        <ecNumber evidence="3">3.6.1.1</ecNumber>
    </recommendedName>
</protein>
<evidence type="ECO:0000256" key="6">
    <source>
        <dbReference type="ARBA" id="ARBA00022842"/>
    </source>
</evidence>
<reference evidence="7 8" key="1">
    <citation type="journal article" date="2020" name="bioRxiv">
        <title>Metabolic contributions of an alphaproteobacterial endosymbiont in the apicomplexan Cardiosporidium cionae.</title>
        <authorList>
            <person name="Hunter E.S."/>
            <person name="Paight C.J."/>
            <person name="Lane C.E."/>
        </authorList>
    </citation>
    <scope>NUCLEOTIDE SEQUENCE [LARGE SCALE GENOMIC DNA]</scope>
    <source>
        <strain evidence="7">ESH_2018</strain>
    </source>
</reference>